<comment type="caution">
    <text evidence="3">The sequence shown here is derived from an EMBL/GenBank/DDBJ whole genome shotgun (WGS) entry which is preliminary data.</text>
</comment>
<protein>
    <submittedName>
        <fullName evidence="3">Aldo/keto reductase-like protein</fullName>
    </submittedName>
</protein>
<dbReference type="Proteomes" id="UP000076874">
    <property type="component" value="Unassembled WGS sequence"/>
</dbReference>
<dbReference type="GO" id="GO:0016491">
    <property type="term" value="F:oxidoreductase activity"/>
    <property type="evidence" value="ECO:0007669"/>
    <property type="project" value="UniProtKB-KW"/>
</dbReference>
<dbReference type="PANTHER" id="PTHR43625:SF40">
    <property type="entry name" value="ALDO-KETO REDUCTASE YAKC [NADP(+)]"/>
    <property type="match status" value="1"/>
</dbReference>
<evidence type="ECO:0000313" key="4">
    <source>
        <dbReference type="Proteomes" id="UP000076874"/>
    </source>
</evidence>
<dbReference type="InterPro" id="IPR023210">
    <property type="entry name" value="NADP_OxRdtase_dom"/>
</dbReference>
<evidence type="ECO:0000256" key="1">
    <source>
        <dbReference type="ARBA" id="ARBA00023002"/>
    </source>
</evidence>
<dbReference type="STRING" id="1081102.A0A167VPF8"/>
<dbReference type="OrthoDB" id="37537at2759"/>
<organism evidence="3 4">
    <name type="scientific">Niveomyces insectorum RCEF 264</name>
    <dbReference type="NCBI Taxonomy" id="1081102"/>
    <lineage>
        <taxon>Eukaryota</taxon>
        <taxon>Fungi</taxon>
        <taxon>Dikarya</taxon>
        <taxon>Ascomycota</taxon>
        <taxon>Pezizomycotina</taxon>
        <taxon>Sordariomycetes</taxon>
        <taxon>Hypocreomycetidae</taxon>
        <taxon>Hypocreales</taxon>
        <taxon>Cordycipitaceae</taxon>
        <taxon>Niveomyces</taxon>
    </lineage>
</organism>
<dbReference type="Gene3D" id="3.20.20.100">
    <property type="entry name" value="NADP-dependent oxidoreductase domain"/>
    <property type="match status" value="1"/>
</dbReference>
<dbReference type="InterPro" id="IPR050791">
    <property type="entry name" value="Aldo-Keto_reductase"/>
</dbReference>
<dbReference type="AlphaFoldDB" id="A0A167VPF8"/>
<dbReference type="Pfam" id="PF00248">
    <property type="entry name" value="Aldo_ket_red"/>
    <property type="match status" value="1"/>
</dbReference>
<proteinExistence type="predicted"/>
<feature type="domain" description="NADP-dependent oxidoreductase" evidence="2">
    <location>
        <begin position="21"/>
        <end position="328"/>
    </location>
</feature>
<dbReference type="PANTHER" id="PTHR43625">
    <property type="entry name" value="AFLATOXIN B1 ALDEHYDE REDUCTASE"/>
    <property type="match status" value="1"/>
</dbReference>
<gene>
    <name evidence="3" type="ORF">SPI_04389</name>
</gene>
<dbReference type="SUPFAM" id="SSF51430">
    <property type="entry name" value="NAD(P)-linked oxidoreductase"/>
    <property type="match status" value="1"/>
</dbReference>
<dbReference type="GO" id="GO:0005737">
    <property type="term" value="C:cytoplasm"/>
    <property type="evidence" value="ECO:0007669"/>
    <property type="project" value="TreeGrafter"/>
</dbReference>
<dbReference type="EMBL" id="AZHD01000006">
    <property type="protein sequence ID" value="OAA62849.1"/>
    <property type="molecule type" value="Genomic_DNA"/>
</dbReference>
<keyword evidence="1" id="KW-0560">Oxidoreductase</keyword>
<name>A0A167VPF8_9HYPO</name>
<dbReference type="InterPro" id="IPR036812">
    <property type="entry name" value="NAD(P)_OxRdtase_dom_sf"/>
</dbReference>
<accession>A0A167VPF8</accession>
<evidence type="ECO:0000313" key="3">
    <source>
        <dbReference type="EMBL" id="OAA62849.1"/>
    </source>
</evidence>
<keyword evidence="4" id="KW-1185">Reference proteome</keyword>
<reference evidence="3 4" key="1">
    <citation type="journal article" date="2016" name="Genome Biol. Evol.">
        <title>Divergent and convergent evolution of fungal pathogenicity.</title>
        <authorList>
            <person name="Shang Y."/>
            <person name="Xiao G."/>
            <person name="Zheng P."/>
            <person name="Cen K."/>
            <person name="Zhan S."/>
            <person name="Wang C."/>
        </authorList>
    </citation>
    <scope>NUCLEOTIDE SEQUENCE [LARGE SCALE GENOMIC DNA]</scope>
    <source>
        <strain evidence="3 4">RCEF 264</strain>
    </source>
</reference>
<sequence>MPPPKSLPTRRLGKDGPQISAIGFGLMGMSTAYGTPGTDEERFQVLDRAWELGCTNWDTADFYGDSEDLLGKWFRLHPERRADIFLASKFGLSFGLPPDARPGQAPGVLINSTPAYCRASCEESLHRLGLSYIDLYYVHRVDGVTPIEATMAELASLQREGKIRHIGLSSPSSATLRRAYAVAPVAAVQVEYSVFSRDIEGPAGTDLLRTCRALGVTTFAYAPIGRGLLTGQIRATTDIDGGAHDLRRMVPRLSGANLDKNLELVDAIAALAAAKTCTPGQLALAWLLAQGDDVVPIPGTKRVAYLEENVGAAHVQLTDAEVADIRRLVDDKGVAGEPMTAGVLKDYGDTPPLQV</sequence>
<evidence type="ECO:0000259" key="2">
    <source>
        <dbReference type="Pfam" id="PF00248"/>
    </source>
</evidence>